<keyword evidence="2" id="KW-1133">Transmembrane helix</keyword>
<name>A0A1S2YM95_CICAR</name>
<evidence type="ECO:0000313" key="4">
    <source>
        <dbReference type="RefSeq" id="XP_004506944.1"/>
    </source>
</evidence>
<dbReference type="eggNOG" id="ENOG502S747">
    <property type="taxonomic scope" value="Eukaryota"/>
</dbReference>
<dbReference type="OrthoDB" id="786429at2759"/>
<evidence type="ECO:0000256" key="1">
    <source>
        <dbReference type="SAM" id="MobiDB-lite"/>
    </source>
</evidence>
<keyword evidence="2" id="KW-0812">Transmembrane</keyword>
<reference evidence="3" key="1">
    <citation type="journal article" date="2013" name="Nat. Biotechnol.">
        <title>Draft genome sequence of chickpea (Cicer arietinum) provides a resource for trait improvement.</title>
        <authorList>
            <person name="Varshney R.K."/>
            <person name="Song C."/>
            <person name="Saxena R.K."/>
            <person name="Azam S."/>
            <person name="Yu S."/>
            <person name="Sharpe A.G."/>
            <person name="Cannon S."/>
            <person name="Baek J."/>
            <person name="Rosen B.D."/>
            <person name="Tar'an B."/>
            <person name="Millan T."/>
            <person name="Zhang X."/>
            <person name="Ramsay L.D."/>
            <person name="Iwata A."/>
            <person name="Wang Y."/>
            <person name="Nelson W."/>
            <person name="Farmer A.D."/>
            <person name="Gaur P.M."/>
            <person name="Soderlund C."/>
            <person name="Penmetsa R.V."/>
            <person name="Xu C."/>
            <person name="Bharti A.K."/>
            <person name="He W."/>
            <person name="Winter P."/>
            <person name="Zhao S."/>
            <person name="Hane J.K."/>
            <person name="Carrasquilla-Garcia N."/>
            <person name="Condie J.A."/>
            <person name="Upadhyaya H.D."/>
            <person name="Luo M.C."/>
            <person name="Thudi M."/>
            <person name="Gowda C.L."/>
            <person name="Singh N.P."/>
            <person name="Lichtenzveig J."/>
            <person name="Gali K.K."/>
            <person name="Rubio J."/>
            <person name="Nadarajan N."/>
            <person name="Dolezel J."/>
            <person name="Bansal K.C."/>
            <person name="Xu X."/>
            <person name="Edwards D."/>
            <person name="Zhang G."/>
            <person name="Kahl G."/>
            <person name="Gil J."/>
            <person name="Singh K.B."/>
            <person name="Datta S.K."/>
            <person name="Jackson S.A."/>
            <person name="Wang J."/>
            <person name="Cook D.R."/>
        </authorList>
    </citation>
    <scope>NUCLEOTIDE SEQUENCE [LARGE SCALE GENOMIC DNA]</scope>
    <source>
        <strain evidence="3">cv. CDC Frontier</strain>
    </source>
</reference>
<keyword evidence="2" id="KW-0472">Membrane</keyword>
<reference evidence="4" key="2">
    <citation type="submission" date="2025-08" db="UniProtKB">
        <authorList>
            <consortium name="RefSeq"/>
        </authorList>
    </citation>
    <scope>IDENTIFICATION</scope>
    <source>
        <tissue evidence="4">Etiolated seedlings</tissue>
    </source>
</reference>
<feature type="region of interest" description="Disordered" evidence="1">
    <location>
        <begin position="49"/>
        <end position="73"/>
    </location>
</feature>
<keyword evidence="3" id="KW-1185">Reference proteome</keyword>
<dbReference type="PaxDb" id="3827-XP_004506944.1"/>
<dbReference type="Proteomes" id="UP000087171">
    <property type="component" value="Chromosome Ca6"/>
</dbReference>
<dbReference type="PANTHER" id="PTHR37706">
    <property type="entry name" value="TRANSMEMBRANE PROTEIN"/>
    <property type="match status" value="1"/>
</dbReference>
<dbReference type="STRING" id="3827.A0A1S2YM95"/>
<accession>A0A1S2YM95</accession>
<proteinExistence type="predicted"/>
<sequence>MKCLQMALLNLPRIFFSLPPSSFSLSVPSQPLFQPLFSSSTSLRRLRCRAVTPNPPPPHNSDPSPGNDSTQLQDVASSLSKFQDRVQIFFAVLFWMSLFFWASAWDGRNRPNKGSRFRK</sequence>
<dbReference type="AlphaFoldDB" id="A0A1S2YM95"/>
<feature type="transmembrane region" description="Helical" evidence="2">
    <location>
        <begin position="86"/>
        <end position="105"/>
    </location>
</feature>
<evidence type="ECO:0000313" key="3">
    <source>
        <dbReference type="Proteomes" id="UP000087171"/>
    </source>
</evidence>
<gene>
    <name evidence="4" type="primary">LOC101493454</name>
</gene>
<dbReference type="RefSeq" id="XP_004506944.1">
    <property type="nucleotide sequence ID" value="XM_004506887.3"/>
</dbReference>
<evidence type="ECO:0000256" key="2">
    <source>
        <dbReference type="SAM" id="Phobius"/>
    </source>
</evidence>
<dbReference type="PANTHER" id="PTHR37706:SF2">
    <property type="entry name" value="TRANSMEMBRANE PROTEIN"/>
    <property type="match status" value="1"/>
</dbReference>
<organism evidence="3 4">
    <name type="scientific">Cicer arietinum</name>
    <name type="common">Chickpea</name>
    <name type="synonym">Garbanzo</name>
    <dbReference type="NCBI Taxonomy" id="3827"/>
    <lineage>
        <taxon>Eukaryota</taxon>
        <taxon>Viridiplantae</taxon>
        <taxon>Streptophyta</taxon>
        <taxon>Embryophyta</taxon>
        <taxon>Tracheophyta</taxon>
        <taxon>Spermatophyta</taxon>
        <taxon>Magnoliopsida</taxon>
        <taxon>eudicotyledons</taxon>
        <taxon>Gunneridae</taxon>
        <taxon>Pentapetalae</taxon>
        <taxon>rosids</taxon>
        <taxon>fabids</taxon>
        <taxon>Fabales</taxon>
        <taxon>Fabaceae</taxon>
        <taxon>Papilionoideae</taxon>
        <taxon>50 kb inversion clade</taxon>
        <taxon>NPAAA clade</taxon>
        <taxon>Hologalegina</taxon>
        <taxon>IRL clade</taxon>
        <taxon>Cicereae</taxon>
        <taxon>Cicer</taxon>
    </lineage>
</organism>
<protein>
    <submittedName>
        <fullName evidence="4">Uncharacterized protein LOC101493454</fullName>
    </submittedName>
</protein>